<reference evidence="1 2" key="1">
    <citation type="journal article" date="2018" name="Sci. Rep.">
        <title>Genomic signatures of local adaptation to the degree of environmental predictability in rotifers.</title>
        <authorList>
            <person name="Franch-Gras L."/>
            <person name="Hahn C."/>
            <person name="Garcia-Roger E.M."/>
            <person name="Carmona M.J."/>
            <person name="Serra M."/>
            <person name="Gomez A."/>
        </authorList>
    </citation>
    <scope>NUCLEOTIDE SEQUENCE [LARGE SCALE GENOMIC DNA]</scope>
    <source>
        <strain evidence="1">HYR1</strain>
    </source>
</reference>
<name>A0A3M7SHD6_BRAPC</name>
<evidence type="ECO:0000313" key="2">
    <source>
        <dbReference type="Proteomes" id="UP000276133"/>
    </source>
</evidence>
<comment type="caution">
    <text evidence="1">The sequence shown here is derived from an EMBL/GenBank/DDBJ whole genome shotgun (WGS) entry which is preliminary data.</text>
</comment>
<organism evidence="1 2">
    <name type="scientific">Brachionus plicatilis</name>
    <name type="common">Marine rotifer</name>
    <name type="synonym">Brachionus muelleri</name>
    <dbReference type="NCBI Taxonomy" id="10195"/>
    <lineage>
        <taxon>Eukaryota</taxon>
        <taxon>Metazoa</taxon>
        <taxon>Spiralia</taxon>
        <taxon>Gnathifera</taxon>
        <taxon>Rotifera</taxon>
        <taxon>Eurotatoria</taxon>
        <taxon>Monogononta</taxon>
        <taxon>Pseudotrocha</taxon>
        <taxon>Ploima</taxon>
        <taxon>Brachionidae</taxon>
        <taxon>Brachionus</taxon>
    </lineage>
</organism>
<evidence type="ECO:0000313" key="1">
    <source>
        <dbReference type="EMBL" id="RNA35176.1"/>
    </source>
</evidence>
<gene>
    <name evidence="1" type="ORF">BpHYR1_023981</name>
</gene>
<keyword evidence="2" id="KW-1185">Reference proteome</keyword>
<dbReference type="AlphaFoldDB" id="A0A3M7SHD6"/>
<sequence length="103" mass="10451">MTDCGLDGRGGRRSMITFLGGGGIRLPEMVITFRPSGTGADGGASRMTKGSGVSGRAGCWRMMSGGAGAVTVLGSWLIMISPGLGGVGGLKYLMASSWTYSKL</sequence>
<dbReference type="EMBL" id="REGN01001366">
    <property type="protein sequence ID" value="RNA35176.1"/>
    <property type="molecule type" value="Genomic_DNA"/>
</dbReference>
<dbReference type="Proteomes" id="UP000276133">
    <property type="component" value="Unassembled WGS sequence"/>
</dbReference>
<protein>
    <submittedName>
        <fullName evidence="1">Uncharacterized protein</fullName>
    </submittedName>
</protein>
<accession>A0A3M7SHD6</accession>
<proteinExistence type="predicted"/>